<keyword evidence="8" id="KW-1185">Reference proteome</keyword>
<keyword evidence="2" id="KW-0732">Signal</keyword>
<evidence type="ECO:0000256" key="4">
    <source>
        <dbReference type="ARBA" id="ARBA00023129"/>
    </source>
</evidence>
<comment type="similarity">
    <text evidence="1">Belongs to the 11S seed storage protein (globulins) family.</text>
</comment>
<evidence type="ECO:0000313" key="8">
    <source>
        <dbReference type="Proteomes" id="UP000290289"/>
    </source>
</evidence>
<gene>
    <name evidence="7" type="ORF">DVH24_028328</name>
</gene>
<dbReference type="STRING" id="3750.A0A498HGB4"/>
<reference evidence="7 8" key="1">
    <citation type="submission" date="2018-10" db="EMBL/GenBank/DDBJ databases">
        <title>A high-quality apple genome assembly.</title>
        <authorList>
            <person name="Hu J."/>
        </authorList>
    </citation>
    <scope>NUCLEOTIDE SEQUENCE [LARGE SCALE GENOMIC DNA]</scope>
    <source>
        <strain evidence="8">cv. HFTH1</strain>
        <tissue evidence="7">Young leaf</tissue>
    </source>
</reference>
<dbReference type="SUPFAM" id="SSF51182">
    <property type="entry name" value="RmlC-like cupins"/>
    <property type="match status" value="1"/>
</dbReference>
<protein>
    <recommendedName>
        <fullName evidence="6">Cupin type-1 domain-containing protein</fullName>
    </recommendedName>
</protein>
<dbReference type="InterPro" id="IPR006044">
    <property type="entry name" value="11S_seedstore_pln"/>
</dbReference>
<keyword evidence="5" id="KW-1015">Disulfide bond</keyword>
<dbReference type="InterPro" id="IPR011051">
    <property type="entry name" value="RmlC_Cupin_sf"/>
</dbReference>
<sequence length="116" mass="12819">MVYGIRGSASVQVVNENDNPILDDQVQEGLLFIVPQNHGVITQAGNKGFEYIAYKTTDNAMIITLAGLTSILRALPLEVLANAYQIHRQQAQQLKYNRPETIALSSSQSFQMRVVA</sequence>
<dbReference type="PRINTS" id="PR00439">
    <property type="entry name" value="11SGLOBULIN"/>
</dbReference>
<evidence type="ECO:0000256" key="2">
    <source>
        <dbReference type="ARBA" id="ARBA00022729"/>
    </source>
</evidence>
<accession>A0A498HGB4</accession>
<evidence type="ECO:0000313" key="7">
    <source>
        <dbReference type="EMBL" id="RXH68181.1"/>
    </source>
</evidence>
<dbReference type="GO" id="GO:0048316">
    <property type="term" value="P:seed development"/>
    <property type="evidence" value="ECO:0007669"/>
    <property type="project" value="UniProtKB-ARBA"/>
</dbReference>
<dbReference type="PANTHER" id="PTHR31189:SF35">
    <property type="entry name" value="12S SEED STORAGE PROTEIN CRB"/>
    <property type="match status" value="1"/>
</dbReference>
<comment type="caution">
    <text evidence="7">The sequence shown here is derived from an EMBL/GenBank/DDBJ whole genome shotgun (WGS) entry which is preliminary data.</text>
</comment>
<name>A0A498HGB4_MALDO</name>
<evidence type="ECO:0000256" key="5">
    <source>
        <dbReference type="ARBA" id="ARBA00023157"/>
    </source>
</evidence>
<feature type="domain" description="Cupin type-1" evidence="6">
    <location>
        <begin position="1"/>
        <end position="92"/>
    </location>
</feature>
<dbReference type="InterPro" id="IPR050253">
    <property type="entry name" value="Seed_Storage-Functional"/>
</dbReference>
<evidence type="ECO:0000259" key="6">
    <source>
        <dbReference type="SMART" id="SM00835"/>
    </source>
</evidence>
<keyword evidence="4" id="KW-0708">Seed storage protein</keyword>
<dbReference type="InterPro" id="IPR006045">
    <property type="entry name" value="Cupin_1"/>
</dbReference>
<dbReference type="EMBL" id="RDQH01000343">
    <property type="protein sequence ID" value="RXH68181.1"/>
    <property type="molecule type" value="Genomic_DNA"/>
</dbReference>
<dbReference type="InterPro" id="IPR014710">
    <property type="entry name" value="RmlC-like_jellyroll"/>
</dbReference>
<dbReference type="PANTHER" id="PTHR31189">
    <property type="entry name" value="OS03G0336100 PROTEIN-RELATED"/>
    <property type="match status" value="1"/>
</dbReference>
<evidence type="ECO:0000256" key="3">
    <source>
        <dbReference type="ARBA" id="ARBA00022761"/>
    </source>
</evidence>
<dbReference type="SMR" id="A0A498HGB4"/>
<proteinExistence type="inferred from homology"/>
<dbReference type="Pfam" id="PF00190">
    <property type="entry name" value="Cupin_1"/>
    <property type="match status" value="1"/>
</dbReference>
<organism evidence="7 8">
    <name type="scientific">Malus domestica</name>
    <name type="common">Apple</name>
    <name type="synonym">Pyrus malus</name>
    <dbReference type="NCBI Taxonomy" id="3750"/>
    <lineage>
        <taxon>Eukaryota</taxon>
        <taxon>Viridiplantae</taxon>
        <taxon>Streptophyta</taxon>
        <taxon>Embryophyta</taxon>
        <taxon>Tracheophyta</taxon>
        <taxon>Spermatophyta</taxon>
        <taxon>Magnoliopsida</taxon>
        <taxon>eudicotyledons</taxon>
        <taxon>Gunneridae</taxon>
        <taxon>Pentapetalae</taxon>
        <taxon>rosids</taxon>
        <taxon>fabids</taxon>
        <taxon>Rosales</taxon>
        <taxon>Rosaceae</taxon>
        <taxon>Amygdaloideae</taxon>
        <taxon>Maleae</taxon>
        <taxon>Malus</taxon>
    </lineage>
</organism>
<dbReference type="GO" id="GO:0045735">
    <property type="term" value="F:nutrient reservoir activity"/>
    <property type="evidence" value="ECO:0007669"/>
    <property type="project" value="UniProtKB-KW"/>
</dbReference>
<dbReference type="SMART" id="SM00835">
    <property type="entry name" value="Cupin_1"/>
    <property type="match status" value="1"/>
</dbReference>
<dbReference type="Proteomes" id="UP000290289">
    <property type="component" value="Chromosome 17"/>
</dbReference>
<dbReference type="Gene3D" id="2.60.120.10">
    <property type="entry name" value="Jelly Rolls"/>
    <property type="match status" value="1"/>
</dbReference>
<keyword evidence="3" id="KW-0758">Storage protein</keyword>
<evidence type="ECO:0000256" key="1">
    <source>
        <dbReference type="ARBA" id="ARBA00007178"/>
    </source>
</evidence>
<dbReference type="AlphaFoldDB" id="A0A498HGB4"/>